<comment type="caution">
    <text evidence="2">The sequence shown here is derived from an EMBL/GenBank/DDBJ whole genome shotgun (WGS) entry which is preliminary data.</text>
</comment>
<dbReference type="Proteomes" id="UP000036403">
    <property type="component" value="Unassembled WGS sequence"/>
</dbReference>
<evidence type="ECO:0000256" key="1">
    <source>
        <dbReference type="SAM" id="MobiDB-lite"/>
    </source>
</evidence>
<keyword evidence="3" id="KW-1185">Reference proteome</keyword>
<sequence length="100" mass="10313">GRGGAHEKGGEGGEHLVRGAPTQKAQAAGAQPLKRQTSEGQGEDEALRRTRTMQGRKRDTGCKERALGVSLKNRSSQKGGRGQQTGIQGASGHSAPRAGA</sequence>
<dbReference type="AlphaFoldDB" id="A0A0J7JSZ6"/>
<proteinExistence type="predicted"/>
<evidence type="ECO:0000313" key="2">
    <source>
        <dbReference type="EMBL" id="KMQ81423.1"/>
    </source>
</evidence>
<evidence type="ECO:0000313" key="3">
    <source>
        <dbReference type="Proteomes" id="UP000036403"/>
    </source>
</evidence>
<protein>
    <submittedName>
        <fullName evidence="2">Uncharacterized protein</fullName>
    </submittedName>
</protein>
<organism evidence="2 3">
    <name type="scientific">Lasius niger</name>
    <name type="common">Black garden ant</name>
    <dbReference type="NCBI Taxonomy" id="67767"/>
    <lineage>
        <taxon>Eukaryota</taxon>
        <taxon>Metazoa</taxon>
        <taxon>Ecdysozoa</taxon>
        <taxon>Arthropoda</taxon>
        <taxon>Hexapoda</taxon>
        <taxon>Insecta</taxon>
        <taxon>Pterygota</taxon>
        <taxon>Neoptera</taxon>
        <taxon>Endopterygota</taxon>
        <taxon>Hymenoptera</taxon>
        <taxon>Apocrita</taxon>
        <taxon>Aculeata</taxon>
        <taxon>Formicoidea</taxon>
        <taxon>Formicidae</taxon>
        <taxon>Formicinae</taxon>
        <taxon>Lasius</taxon>
        <taxon>Lasius</taxon>
    </lineage>
</organism>
<feature type="compositionally biased region" description="Basic and acidic residues" evidence="1">
    <location>
        <begin position="56"/>
        <end position="66"/>
    </location>
</feature>
<feature type="non-terminal residue" evidence="2">
    <location>
        <position position="1"/>
    </location>
</feature>
<accession>A0A0J7JSZ6</accession>
<dbReference type="EMBL" id="LBMM01035590">
    <property type="protein sequence ID" value="KMQ81423.1"/>
    <property type="molecule type" value="Genomic_DNA"/>
</dbReference>
<reference evidence="2 3" key="1">
    <citation type="submission" date="2015-04" db="EMBL/GenBank/DDBJ databases">
        <title>Lasius niger genome sequencing.</title>
        <authorList>
            <person name="Konorov E.A."/>
            <person name="Nikitin M.A."/>
            <person name="Kirill M.V."/>
            <person name="Chang P."/>
        </authorList>
    </citation>
    <scope>NUCLEOTIDE SEQUENCE [LARGE SCALE GENOMIC DNA]</scope>
    <source>
        <tissue evidence="2">Whole</tissue>
    </source>
</reference>
<name>A0A0J7JSZ6_LASNI</name>
<gene>
    <name evidence="2" type="ORF">RF55_26356</name>
</gene>
<feature type="compositionally biased region" description="Basic and acidic residues" evidence="1">
    <location>
        <begin position="1"/>
        <end position="17"/>
    </location>
</feature>
<feature type="region of interest" description="Disordered" evidence="1">
    <location>
        <begin position="1"/>
        <end position="100"/>
    </location>
</feature>
<dbReference type="PaxDb" id="67767-A0A0J7JSZ6"/>
<feature type="compositionally biased region" description="Polar residues" evidence="1">
    <location>
        <begin position="72"/>
        <end position="88"/>
    </location>
</feature>